<evidence type="ECO:0000256" key="6">
    <source>
        <dbReference type="ARBA" id="ARBA00022833"/>
    </source>
</evidence>
<keyword evidence="6 9" id="KW-0862">Zinc</keyword>
<comment type="similarity">
    <text evidence="1 10">Belongs to the alkaline phosphatase family.</text>
</comment>
<evidence type="ECO:0000256" key="2">
    <source>
        <dbReference type="ARBA" id="ARBA00012647"/>
    </source>
</evidence>
<feature type="binding site" evidence="9">
    <location>
        <position position="220"/>
    </location>
    <ligand>
        <name>Mg(2+)</name>
        <dbReference type="ChEBI" id="CHEBI:18420"/>
    </ligand>
</feature>
<comment type="cofactor">
    <cofactor evidence="9">
        <name>Zn(2+)</name>
        <dbReference type="ChEBI" id="CHEBI:29105"/>
    </cofactor>
    <text evidence="9">Binds 2 Zn(2+) ions.</text>
</comment>
<protein>
    <recommendedName>
        <fullName evidence="2 11">Alkaline phosphatase</fullName>
        <ecNumber evidence="2 11">3.1.3.1</ecNumber>
    </recommendedName>
</protein>
<evidence type="ECO:0000256" key="7">
    <source>
        <dbReference type="ARBA" id="ARBA00022842"/>
    </source>
</evidence>
<evidence type="ECO:0000256" key="5">
    <source>
        <dbReference type="ARBA" id="ARBA00022801"/>
    </source>
</evidence>
<accession>A0AAV9XB69</accession>
<feature type="binding site" evidence="9">
    <location>
        <position position="516"/>
    </location>
    <ligand>
        <name>Zn(2+)</name>
        <dbReference type="ChEBI" id="CHEBI:29105"/>
        <label>2</label>
    </ligand>
</feature>
<evidence type="ECO:0000256" key="3">
    <source>
        <dbReference type="ARBA" id="ARBA00022553"/>
    </source>
</evidence>
<feature type="binding site" evidence="9">
    <location>
        <position position="362"/>
    </location>
    <ligand>
        <name>Mg(2+)</name>
        <dbReference type="ChEBI" id="CHEBI:18420"/>
    </ligand>
</feature>
<dbReference type="InterPro" id="IPR017850">
    <property type="entry name" value="Alkaline_phosphatase_core_sf"/>
</dbReference>
<comment type="catalytic activity">
    <reaction evidence="11">
        <text>a phosphate monoester + H2O = an alcohol + phosphate</text>
        <dbReference type="Rhea" id="RHEA:15017"/>
        <dbReference type="ChEBI" id="CHEBI:15377"/>
        <dbReference type="ChEBI" id="CHEBI:30879"/>
        <dbReference type="ChEBI" id="CHEBI:43474"/>
        <dbReference type="ChEBI" id="CHEBI:67140"/>
        <dbReference type="EC" id="3.1.3.1"/>
    </reaction>
</comment>
<feature type="binding site" evidence="9">
    <location>
        <position position="371"/>
    </location>
    <ligand>
        <name>Zn(2+)</name>
        <dbReference type="ChEBI" id="CHEBI:29105"/>
        <label>2</label>
    </ligand>
</feature>
<comment type="cofactor">
    <cofactor evidence="9">
        <name>Mg(2+)</name>
        <dbReference type="ChEBI" id="CHEBI:18420"/>
    </cofactor>
    <text evidence="9">Binds 1 Mg(2+) ion.</text>
</comment>
<keyword evidence="13" id="KW-0472">Membrane</keyword>
<evidence type="ECO:0000313" key="14">
    <source>
        <dbReference type="EMBL" id="KAK6538935.1"/>
    </source>
</evidence>
<evidence type="ECO:0000256" key="12">
    <source>
        <dbReference type="SAM" id="MobiDB-lite"/>
    </source>
</evidence>
<dbReference type="Gene3D" id="1.10.60.40">
    <property type="match status" value="1"/>
</dbReference>
<feature type="compositionally biased region" description="Pro residues" evidence="12">
    <location>
        <begin position="82"/>
        <end position="107"/>
    </location>
</feature>
<dbReference type="FunFam" id="3.40.720.10:FF:000063">
    <property type="entry name" value="Alkaline phosphatase"/>
    <property type="match status" value="1"/>
</dbReference>
<keyword evidence="15" id="KW-1185">Reference proteome</keyword>
<evidence type="ECO:0000256" key="13">
    <source>
        <dbReference type="SAM" id="Phobius"/>
    </source>
</evidence>
<comment type="caution">
    <text evidence="14">The sequence shown here is derived from an EMBL/GenBank/DDBJ whole genome shotgun (WGS) entry which is preliminary data.</text>
</comment>
<dbReference type="InterPro" id="IPR018299">
    <property type="entry name" value="Alkaline_phosphatase_AS"/>
</dbReference>
<dbReference type="Proteomes" id="UP001365542">
    <property type="component" value="Unassembled WGS sequence"/>
</dbReference>
<organism evidence="14 15">
    <name type="scientific">Orbilia ellipsospora</name>
    <dbReference type="NCBI Taxonomy" id="2528407"/>
    <lineage>
        <taxon>Eukaryota</taxon>
        <taxon>Fungi</taxon>
        <taxon>Dikarya</taxon>
        <taxon>Ascomycota</taxon>
        <taxon>Pezizomycotina</taxon>
        <taxon>Orbiliomycetes</taxon>
        <taxon>Orbiliales</taxon>
        <taxon>Orbiliaceae</taxon>
        <taxon>Orbilia</taxon>
    </lineage>
</organism>
<dbReference type="EMBL" id="JAVHJO010000007">
    <property type="protein sequence ID" value="KAK6538935.1"/>
    <property type="molecule type" value="Genomic_DNA"/>
</dbReference>
<sequence length="614" mass="67323">MPQDRLLSPARRSGEDNEDQDSVEEALLSGEHVSRKGSSRAKGFFGRWKNPLITTWAALATIILLVLGVLYIRSHPEDTRPAPSPSSSPSPPKKPTPPTPPTPPENPKNPKKRNLIFMVSDGMGPASLSLTRSWRQFTEGLPINDILTLDQNFIGSSRTRSSNSLVTDSAAGATAFSCGMKSYNGAISVLPDGNPCGTVLEAAKAAGYKTGLVVTTSVTDATPACFNSHVNMRWEQDRIAEQQIGDHPLGLVTDLILGGGLCHFLGNSTPGSCRNDDRDLLGEGKKKHGIEFLTNIGGFKYLRMGKFVKMPLFGLFASTDIPYKIDRDPTMYPSLTAMAETAITALDIATRNSEKGFFLMIEGSRIDHAGHGNDPAAQVREVREYDETFKMVMQKIDELDTETVVISTSDHETGGLSVSRQLTPTYPDYLWYPSVLDNATHSSEYMAKTLADFDEPGEMKIIEFINKLLLLQGIKDAGGDEVTKLVKYKMAGLSTAYIWADMISRRAQIGWSTHGHSAVDVNIYAYPRKLVEKLHGNHENTEIGEFLRNYLDVDVEAITKKLRENGTNAAWMGRTLEDILESNHKSMGVGGDVGEVTVDGMDAYHGVHKRACMH</sequence>
<reference evidence="14 15" key="1">
    <citation type="submission" date="2019-10" db="EMBL/GenBank/DDBJ databases">
        <authorList>
            <person name="Palmer J.M."/>
        </authorList>
    </citation>
    <scope>NUCLEOTIDE SEQUENCE [LARGE SCALE GENOMIC DNA]</scope>
    <source>
        <strain evidence="14 15">TWF694</strain>
    </source>
</reference>
<evidence type="ECO:0000256" key="8">
    <source>
        <dbReference type="PIRSR" id="PIRSR601952-1"/>
    </source>
</evidence>
<gene>
    <name evidence="14" type="ORF">TWF694_010486</name>
</gene>
<feature type="region of interest" description="Disordered" evidence="12">
    <location>
        <begin position="1"/>
        <end position="23"/>
    </location>
</feature>
<evidence type="ECO:0000256" key="11">
    <source>
        <dbReference type="RuleBase" id="RU003947"/>
    </source>
</evidence>
<dbReference type="GO" id="GO:0000329">
    <property type="term" value="C:fungal-type vacuole membrane"/>
    <property type="evidence" value="ECO:0007669"/>
    <property type="project" value="TreeGrafter"/>
</dbReference>
<keyword evidence="13" id="KW-1133">Transmembrane helix</keyword>
<dbReference type="PRINTS" id="PR00113">
    <property type="entry name" value="ALKPHPHTASE"/>
</dbReference>
<dbReference type="CDD" id="cd16012">
    <property type="entry name" value="ALP"/>
    <property type="match status" value="1"/>
</dbReference>
<dbReference type="PANTHER" id="PTHR11596:SF5">
    <property type="entry name" value="ALKALINE PHOSPHATASE"/>
    <property type="match status" value="1"/>
</dbReference>
<keyword evidence="13" id="KW-0812">Transmembrane</keyword>
<feature type="binding site" evidence="9">
    <location>
        <position position="121"/>
    </location>
    <ligand>
        <name>Zn(2+)</name>
        <dbReference type="ChEBI" id="CHEBI:29105"/>
        <label>2</label>
    </ligand>
</feature>
<dbReference type="EC" id="3.1.3.1" evidence="2 11"/>
<evidence type="ECO:0000313" key="15">
    <source>
        <dbReference type="Proteomes" id="UP001365542"/>
    </source>
</evidence>
<dbReference type="AlphaFoldDB" id="A0AAV9XB69"/>
<feature type="transmembrane region" description="Helical" evidence="13">
    <location>
        <begin position="52"/>
        <end position="72"/>
    </location>
</feature>
<feature type="binding site" evidence="9">
    <location>
        <position position="410"/>
    </location>
    <ligand>
        <name>Zn(2+)</name>
        <dbReference type="ChEBI" id="CHEBI:29105"/>
        <label>2</label>
    </ligand>
</feature>
<name>A0AAV9XB69_9PEZI</name>
<dbReference type="Gene3D" id="3.40.720.10">
    <property type="entry name" value="Alkaline Phosphatase, subunit A"/>
    <property type="match status" value="1"/>
</dbReference>
<dbReference type="Pfam" id="PF00245">
    <property type="entry name" value="Alk_phosphatase"/>
    <property type="match status" value="1"/>
</dbReference>
<dbReference type="GO" id="GO:0046872">
    <property type="term" value="F:metal ion binding"/>
    <property type="evidence" value="ECO:0007669"/>
    <property type="project" value="UniProtKB-KW"/>
</dbReference>
<dbReference type="GO" id="GO:0004035">
    <property type="term" value="F:alkaline phosphatase activity"/>
    <property type="evidence" value="ECO:0007669"/>
    <property type="project" value="UniProtKB-EC"/>
</dbReference>
<feature type="binding site" evidence="9">
    <location>
        <position position="121"/>
    </location>
    <ligand>
        <name>Mg(2+)</name>
        <dbReference type="ChEBI" id="CHEBI:18420"/>
    </ligand>
</feature>
<keyword evidence="4 9" id="KW-0479">Metal-binding</keyword>
<proteinExistence type="inferred from homology"/>
<dbReference type="InterPro" id="IPR001952">
    <property type="entry name" value="Alkaline_phosphatase"/>
</dbReference>
<keyword evidence="3" id="KW-0597">Phosphoprotein</keyword>
<dbReference type="PROSITE" id="PS00123">
    <property type="entry name" value="ALKALINE_PHOSPHATASE"/>
    <property type="match status" value="1"/>
</dbReference>
<evidence type="ECO:0000256" key="10">
    <source>
        <dbReference type="RuleBase" id="RU003946"/>
    </source>
</evidence>
<dbReference type="SUPFAM" id="SSF53649">
    <property type="entry name" value="Alkaline phosphatase-like"/>
    <property type="match status" value="1"/>
</dbReference>
<dbReference type="SMART" id="SM00098">
    <property type="entry name" value="alkPPc"/>
    <property type="match status" value="1"/>
</dbReference>
<keyword evidence="5 11" id="KW-0378">Hydrolase</keyword>
<dbReference type="PANTHER" id="PTHR11596">
    <property type="entry name" value="ALKALINE PHOSPHATASE"/>
    <property type="match status" value="1"/>
</dbReference>
<feature type="binding site" evidence="9">
    <location>
        <position position="222"/>
    </location>
    <ligand>
        <name>Mg(2+)</name>
        <dbReference type="ChEBI" id="CHEBI:18420"/>
    </ligand>
</feature>
<evidence type="ECO:0000256" key="9">
    <source>
        <dbReference type="PIRSR" id="PIRSR601952-2"/>
    </source>
</evidence>
<feature type="active site" description="Phosphoserine intermediate" evidence="8">
    <location>
        <position position="169"/>
    </location>
</feature>
<evidence type="ECO:0000256" key="1">
    <source>
        <dbReference type="ARBA" id="ARBA00005984"/>
    </source>
</evidence>
<evidence type="ECO:0000256" key="4">
    <source>
        <dbReference type="ARBA" id="ARBA00022723"/>
    </source>
</evidence>
<feature type="binding site" evidence="9">
    <location>
        <position position="411"/>
    </location>
    <ligand>
        <name>Zn(2+)</name>
        <dbReference type="ChEBI" id="CHEBI:29105"/>
        <label>2</label>
    </ligand>
</feature>
<keyword evidence="7 9" id="KW-0460">Magnesium</keyword>
<feature type="binding site" evidence="9">
    <location>
        <position position="367"/>
    </location>
    <ligand>
        <name>Zn(2+)</name>
        <dbReference type="ChEBI" id="CHEBI:29105"/>
        <label>2</label>
    </ligand>
</feature>
<feature type="region of interest" description="Disordered" evidence="12">
    <location>
        <begin position="77"/>
        <end position="112"/>
    </location>
</feature>